<evidence type="ECO:0000313" key="2">
    <source>
        <dbReference type="EMBL" id="KAF7409617.1"/>
    </source>
</evidence>
<protein>
    <submittedName>
        <fullName evidence="2">Uncharacterized protein</fullName>
    </submittedName>
</protein>
<keyword evidence="3" id="KW-1185">Reference proteome</keyword>
<name>A0A834KPD3_VESGE</name>
<proteinExistence type="predicted"/>
<accession>A0A834KPD3</accession>
<feature type="region of interest" description="Disordered" evidence="1">
    <location>
        <begin position="65"/>
        <end position="114"/>
    </location>
</feature>
<dbReference type="AlphaFoldDB" id="A0A834KPD3"/>
<gene>
    <name evidence="2" type="ORF">HZH68_003998</name>
</gene>
<evidence type="ECO:0000256" key="1">
    <source>
        <dbReference type="SAM" id="MobiDB-lite"/>
    </source>
</evidence>
<reference evidence="2" key="1">
    <citation type="journal article" date="2020" name="G3 (Bethesda)">
        <title>High-Quality Assemblies for Three Invasive Social Wasps from the &lt;i&gt;Vespula&lt;/i&gt; Genus.</title>
        <authorList>
            <person name="Harrop T.W.R."/>
            <person name="Guhlin J."/>
            <person name="McLaughlin G.M."/>
            <person name="Permina E."/>
            <person name="Stockwell P."/>
            <person name="Gilligan J."/>
            <person name="Le Lec M.F."/>
            <person name="Gruber M.A.M."/>
            <person name="Quinn O."/>
            <person name="Lovegrove M."/>
            <person name="Duncan E.J."/>
            <person name="Remnant E.J."/>
            <person name="Van Eeckhoven J."/>
            <person name="Graham B."/>
            <person name="Knapp R.A."/>
            <person name="Langford K.W."/>
            <person name="Kronenberg Z."/>
            <person name="Press M.O."/>
            <person name="Eacker S.M."/>
            <person name="Wilson-Rankin E.E."/>
            <person name="Purcell J."/>
            <person name="Lester P.J."/>
            <person name="Dearden P.K."/>
        </authorList>
    </citation>
    <scope>NUCLEOTIDE SEQUENCE</scope>
    <source>
        <strain evidence="2">Linc-1</strain>
    </source>
</reference>
<feature type="compositionally biased region" description="Polar residues" evidence="1">
    <location>
        <begin position="105"/>
        <end position="114"/>
    </location>
</feature>
<dbReference type="Proteomes" id="UP000617340">
    <property type="component" value="Unassembled WGS sequence"/>
</dbReference>
<comment type="caution">
    <text evidence="2">The sequence shown here is derived from an EMBL/GenBank/DDBJ whole genome shotgun (WGS) entry which is preliminary data.</text>
</comment>
<organism evidence="2 3">
    <name type="scientific">Vespula germanica</name>
    <name type="common">German yellow jacket</name>
    <name type="synonym">Paravespula germanica</name>
    <dbReference type="NCBI Taxonomy" id="30212"/>
    <lineage>
        <taxon>Eukaryota</taxon>
        <taxon>Metazoa</taxon>
        <taxon>Ecdysozoa</taxon>
        <taxon>Arthropoda</taxon>
        <taxon>Hexapoda</taxon>
        <taxon>Insecta</taxon>
        <taxon>Pterygota</taxon>
        <taxon>Neoptera</taxon>
        <taxon>Endopterygota</taxon>
        <taxon>Hymenoptera</taxon>
        <taxon>Apocrita</taxon>
        <taxon>Aculeata</taxon>
        <taxon>Vespoidea</taxon>
        <taxon>Vespidae</taxon>
        <taxon>Vespinae</taxon>
        <taxon>Vespula</taxon>
    </lineage>
</organism>
<evidence type="ECO:0000313" key="3">
    <source>
        <dbReference type="Proteomes" id="UP000617340"/>
    </source>
</evidence>
<dbReference type="EMBL" id="JACSDZ010000003">
    <property type="protein sequence ID" value="KAF7409617.1"/>
    <property type="molecule type" value="Genomic_DNA"/>
</dbReference>
<sequence>MVVRKSSLRPIRQYLVRHYLTNTSVPQGNAVSEILIYKNLHKSPYLSSNSSDPREQDILVQGATSAYERPLERPPSSCSSDPGEQDMGIEGETSAFQRPKECPASWSSLEDNRT</sequence>